<keyword evidence="2" id="KW-1133">Transmembrane helix</keyword>
<name>A0ABQ6G0W0_9CHLR</name>
<sequence>MATSTSTNNSISNQGKQEGSSIGTTIVPVAIGSVLLLLIGGLTCFMFLRKPGAQQLAYARVPLRATGRPDWFNQRSANSPFATPIPAQMPAPVMEQQAAFVAASMPDVLPMSPAGPPISMPAHANRAVITPTSPSAFASGSQPTVTMPTGLQPDLLPATPAAFGGKLQPESEAYTPSDLKPITAPLPKLVTEPAQHNPISTSDMRPLPLDNFDLSQVLPQDNNGPANNQMLPTPAEESQAFSPLIAPSIQDDPVLETIMRQAQMGLYALPSSETPGSEEAL</sequence>
<evidence type="ECO:0000256" key="2">
    <source>
        <dbReference type="SAM" id="Phobius"/>
    </source>
</evidence>
<organism evidence="3 4">
    <name type="scientific">Dictyobacter halimunensis</name>
    <dbReference type="NCBI Taxonomy" id="3026934"/>
    <lineage>
        <taxon>Bacteria</taxon>
        <taxon>Bacillati</taxon>
        <taxon>Chloroflexota</taxon>
        <taxon>Ktedonobacteria</taxon>
        <taxon>Ktedonobacterales</taxon>
        <taxon>Dictyobacteraceae</taxon>
        <taxon>Dictyobacter</taxon>
    </lineage>
</organism>
<gene>
    <name evidence="3" type="ORF">KDH_63270</name>
</gene>
<evidence type="ECO:0000313" key="3">
    <source>
        <dbReference type="EMBL" id="GLV59501.1"/>
    </source>
</evidence>
<feature type="region of interest" description="Disordered" evidence="1">
    <location>
        <begin position="1"/>
        <end position="20"/>
    </location>
</feature>
<protein>
    <submittedName>
        <fullName evidence="3">Uncharacterized protein</fullName>
    </submittedName>
</protein>
<keyword evidence="4" id="KW-1185">Reference proteome</keyword>
<proteinExistence type="predicted"/>
<keyword evidence="2" id="KW-0812">Transmembrane</keyword>
<evidence type="ECO:0000313" key="4">
    <source>
        <dbReference type="Proteomes" id="UP001344906"/>
    </source>
</evidence>
<comment type="caution">
    <text evidence="3">The sequence shown here is derived from an EMBL/GenBank/DDBJ whole genome shotgun (WGS) entry which is preliminary data.</text>
</comment>
<dbReference type="Proteomes" id="UP001344906">
    <property type="component" value="Unassembled WGS sequence"/>
</dbReference>
<feature type="compositionally biased region" description="Low complexity" evidence="1">
    <location>
        <begin position="1"/>
        <end position="13"/>
    </location>
</feature>
<feature type="transmembrane region" description="Helical" evidence="2">
    <location>
        <begin position="26"/>
        <end position="48"/>
    </location>
</feature>
<keyword evidence="2" id="KW-0472">Membrane</keyword>
<dbReference type="EMBL" id="BSRI01000002">
    <property type="protein sequence ID" value="GLV59501.1"/>
    <property type="molecule type" value="Genomic_DNA"/>
</dbReference>
<reference evidence="3 4" key="1">
    <citation type="submission" date="2023-02" db="EMBL/GenBank/DDBJ databases">
        <title>Dictyobacter halimunensis sp. nov., a new member of the class Ktedonobacteria from forest soil in a geothermal area.</title>
        <authorList>
            <person name="Rachmania M.K."/>
            <person name="Ningsih F."/>
            <person name="Sakai Y."/>
            <person name="Yabe S."/>
            <person name="Yokota A."/>
            <person name="Sjamsuridzal W."/>
        </authorList>
    </citation>
    <scope>NUCLEOTIDE SEQUENCE [LARGE SCALE GENOMIC DNA]</scope>
    <source>
        <strain evidence="3 4">S3.2.2.5</strain>
    </source>
</reference>
<evidence type="ECO:0000256" key="1">
    <source>
        <dbReference type="SAM" id="MobiDB-lite"/>
    </source>
</evidence>
<accession>A0ABQ6G0W0</accession>